<gene>
    <name evidence="7" type="ORF">EIN_065160</name>
</gene>
<dbReference type="Proteomes" id="UP000014680">
    <property type="component" value="Unassembled WGS sequence"/>
</dbReference>
<evidence type="ECO:0000256" key="1">
    <source>
        <dbReference type="ARBA" id="ARBA00013278"/>
    </source>
</evidence>
<dbReference type="Gene3D" id="3.40.1090.10">
    <property type="entry name" value="Cytosolic phospholipase A2 catalytic domain"/>
    <property type="match status" value="1"/>
</dbReference>
<dbReference type="InterPro" id="IPR016035">
    <property type="entry name" value="Acyl_Trfase/lysoPLipase"/>
</dbReference>
<dbReference type="InterPro" id="IPR002641">
    <property type="entry name" value="PNPLA_dom"/>
</dbReference>
<dbReference type="PANTHER" id="PTHR24138">
    <property type="entry name" value="INTRACELLLAR PHOSPHOLIPASE A FAMILY"/>
    <property type="match status" value="1"/>
</dbReference>
<dbReference type="PANTHER" id="PTHR24138:SF10">
    <property type="entry name" value="PHOSPHOLIPASE A2"/>
    <property type="match status" value="1"/>
</dbReference>
<dbReference type="AlphaFoldDB" id="A0A0A1TVB2"/>
<dbReference type="InterPro" id="IPR047156">
    <property type="entry name" value="Teg/CotR/CapV-like"/>
</dbReference>
<keyword evidence="2 5" id="KW-0443">Lipid metabolism</keyword>
<evidence type="ECO:0000256" key="4">
    <source>
        <dbReference type="PROSITE-ProRule" id="PRU00023"/>
    </source>
</evidence>
<keyword evidence="8" id="KW-1185">Reference proteome</keyword>
<dbReference type="VEuPathDB" id="AmoebaDB:EIN_065160"/>
<dbReference type="OrthoDB" id="10021675at2759"/>
<feature type="short sequence motif" description="DGA/G" evidence="5">
    <location>
        <begin position="459"/>
        <end position="461"/>
    </location>
</feature>
<dbReference type="KEGG" id="eiv:EIN_065160"/>
<name>A0A0A1TVB2_ENTIV</name>
<evidence type="ECO:0000256" key="5">
    <source>
        <dbReference type="PROSITE-ProRule" id="PRU01161"/>
    </source>
</evidence>
<keyword evidence="5" id="KW-0442">Lipid degradation</keyword>
<evidence type="ECO:0000256" key="2">
    <source>
        <dbReference type="ARBA" id="ARBA00023098"/>
    </source>
</evidence>
<dbReference type="EC" id="3.1.1.4" evidence="1"/>
<dbReference type="Pfam" id="PF01734">
    <property type="entry name" value="Patatin"/>
    <property type="match status" value="1"/>
</dbReference>
<dbReference type="SMART" id="SM00248">
    <property type="entry name" value="ANK"/>
    <property type="match status" value="3"/>
</dbReference>
<dbReference type="PROSITE" id="PS50088">
    <property type="entry name" value="ANK_REPEAT"/>
    <property type="match status" value="1"/>
</dbReference>
<evidence type="ECO:0000313" key="7">
    <source>
        <dbReference type="EMBL" id="ELP84261.1"/>
    </source>
</evidence>
<protein>
    <recommendedName>
        <fullName evidence="1">phospholipase A2</fullName>
        <ecNumber evidence="1">3.1.1.4</ecNumber>
    </recommendedName>
</protein>
<dbReference type="InterPro" id="IPR002110">
    <property type="entry name" value="Ankyrin_rpt"/>
</dbReference>
<feature type="repeat" description="ANK" evidence="4">
    <location>
        <begin position="148"/>
        <end position="170"/>
    </location>
</feature>
<evidence type="ECO:0000313" key="8">
    <source>
        <dbReference type="Proteomes" id="UP000014680"/>
    </source>
</evidence>
<comment type="catalytic activity">
    <reaction evidence="3">
        <text>a 1,2-diacyl-sn-glycero-3-phosphocholine + H2O = a 1-acyl-sn-glycero-3-phosphocholine + a fatty acid + H(+)</text>
        <dbReference type="Rhea" id="RHEA:15801"/>
        <dbReference type="ChEBI" id="CHEBI:15377"/>
        <dbReference type="ChEBI" id="CHEBI:15378"/>
        <dbReference type="ChEBI" id="CHEBI:28868"/>
        <dbReference type="ChEBI" id="CHEBI:57643"/>
        <dbReference type="ChEBI" id="CHEBI:58168"/>
        <dbReference type="EC" id="3.1.1.4"/>
    </reaction>
    <physiologicalReaction direction="left-to-right" evidence="3">
        <dbReference type="Rhea" id="RHEA:15802"/>
    </physiologicalReaction>
</comment>
<feature type="active site" description="Proton acceptor" evidence="5">
    <location>
        <position position="459"/>
    </location>
</feature>
<evidence type="ECO:0000259" key="6">
    <source>
        <dbReference type="PROSITE" id="PS51635"/>
    </source>
</evidence>
<evidence type="ECO:0000256" key="3">
    <source>
        <dbReference type="ARBA" id="ARBA00023422"/>
    </source>
</evidence>
<keyword evidence="4" id="KW-0040">ANK repeat</keyword>
<keyword evidence="5" id="KW-0378">Hydrolase</keyword>
<dbReference type="Gene3D" id="1.25.40.20">
    <property type="entry name" value="Ankyrin repeat-containing domain"/>
    <property type="match status" value="1"/>
</dbReference>
<proteinExistence type="predicted"/>
<comment type="caution">
    <text evidence="5">Lacks conserved residue(s) required for the propagation of feature annotation.</text>
</comment>
<sequence>MDRAEQAEVIDLLITGYVNRFITTSEAIFMLNVLSKYPLTSSHSFVLIPHTAARLGLDMVLERCVEIYPDSIEVVNSFNETPLFTAIRNCQYKTAELLLRLKANASHLNRTGDSILHVVSSNPCSEEKMAIVRALCGRCNLENTKNIFGEYPLHFAARSGDFETTQFLMSLIGEKNAIPMSSVFDYSLESGQTTVIEFIKSHISKSQRTELVISKPLSPIEVKSDFKDQGENTVEKLLDTYKQFQTKNTTVLTKLLHIVIGTEEEFVNDTMRMLQLSYSDTMLKAPNVFGGHRKYKILSLDGGGLKVMLEVIILRRIIEHNPKFIENTNLFCGCSASSAVACCLALGHSVDKLIPLFTNMMKFSFKSNSFQPVTSARYSTTYLSHFCRCAFADIPIKYLPRHVLIPAFLMDSNTQTNRHSEAVIFSNLNEDNSNDLVRDICLRSAAAPTYYKPYQNYIDGGLIENNPVACAWPYLFGENGIGIDQKDIVCLSISAGLPSPAFIDSRKIGDGGIANWATQISEAFLLAKRSESVNASRRLLGERYFRVDPQYSKYIELDDVNGIDEVIKTAEECDLDDLYKWIDTHWI</sequence>
<dbReference type="EMBL" id="KB207140">
    <property type="protein sequence ID" value="ELP84261.1"/>
    <property type="molecule type" value="Genomic_DNA"/>
</dbReference>
<dbReference type="GeneID" id="14883201"/>
<dbReference type="GO" id="GO:0004623">
    <property type="term" value="F:phospholipase A2 activity"/>
    <property type="evidence" value="ECO:0007669"/>
    <property type="project" value="UniProtKB-EC"/>
</dbReference>
<dbReference type="RefSeq" id="XP_004183607.1">
    <property type="nucleotide sequence ID" value="XM_004183559.1"/>
</dbReference>
<organism evidence="7 8">
    <name type="scientific">Entamoeba invadens IP1</name>
    <dbReference type="NCBI Taxonomy" id="370355"/>
    <lineage>
        <taxon>Eukaryota</taxon>
        <taxon>Amoebozoa</taxon>
        <taxon>Evosea</taxon>
        <taxon>Archamoebae</taxon>
        <taxon>Mastigamoebida</taxon>
        <taxon>Entamoebidae</taxon>
        <taxon>Entamoeba</taxon>
    </lineage>
</organism>
<dbReference type="InterPro" id="IPR036770">
    <property type="entry name" value="Ankyrin_rpt-contain_sf"/>
</dbReference>
<dbReference type="PROSITE" id="PS51635">
    <property type="entry name" value="PNPLA"/>
    <property type="match status" value="1"/>
</dbReference>
<feature type="active site" description="Nucleophile" evidence="5">
    <location>
        <position position="335"/>
    </location>
</feature>
<dbReference type="SUPFAM" id="SSF48403">
    <property type="entry name" value="Ankyrin repeat"/>
    <property type="match status" value="1"/>
</dbReference>
<dbReference type="SUPFAM" id="SSF52151">
    <property type="entry name" value="FabD/lysophospholipase-like"/>
    <property type="match status" value="1"/>
</dbReference>
<accession>A0A0A1TVB2</accession>
<dbReference type="GO" id="GO:0016042">
    <property type="term" value="P:lipid catabolic process"/>
    <property type="evidence" value="ECO:0007669"/>
    <property type="project" value="UniProtKB-UniRule"/>
</dbReference>
<reference evidence="7 8" key="1">
    <citation type="submission" date="2012-10" db="EMBL/GenBank/DDBJ databases">
        <authorList>
            <person name="Zafar N."/>
            <person name="Inman J."/>
            <person name="Hall N."/>
            <person name="Lorenzi H."/>
            <person name="Caler E."/>
        </authorList>
    </citation>
    <scope>NUCLEOTIDE SEQUENCE [LARGE SCALE GENOMIC DNA]</scope>
    <source>
        <strain evidence="7 8">IP1</strain>
    </source>
</reference>
<dbReference type="PROSITE" id="PS50297">
    <property type="entry name" value="ANK_REP_REGION"/>
    <property type="match status" value="1"/>
</dbReference>
<feature type="domain" description="PNPLA" evidence="6">
    <location>
        <begin position="298"/>
        <end position="472"/>
    </location>
</feature>